<dbReference type="EMBL" id="BAAAUG010000034">
    <property type="protein sequence ID" value="GAA3098908.1"/>
    <property type="molecule type" value="Genomic_DNA"/>
</dbReference>
<evidence type="ECO:0000256" key="5">
    <source>
        <dbReference type="ARBA" id="ARBA00024484"/>
    </source>
</evidence>
<feature type="domain" description="AMP-dependent synthetase/ligase" evidence="7">
    <location>
        <begin position="22"/>
        <end position="434"/>
    </location>
</feature>
<evidence type="ECO:0000256" key="6">
    <source>
        <dbReference type="ARBA" id="ARBA00032875"/>
    </source>
</evidence>
<accession>A0ABP6MEF0</accession>
<dbReference type="PROSITE" id="PS00455">
    <property type="entry name" value="AMP_BINDING"/>
    <property type="match status" value="1"/>
</dbReference>
<dbReference type="InterPro" id="IPR042099">
    <property type="entry name" value="ANL_N_sf"/>
</dbReference>
<comment type="catalytic activity">
    <reaction evidence="5">
        <text>a long-chain fatty acid + ATP + CoA = a long-chain fatty acyl-CoA + AMP + diphosphate</text>
        <dbReference type="Rhea" id="RHEA:15421"/>
        <dbReference type="ChEBI" id="CHEBI:30616"/>
        <dbReference type="ChEBI" id="CHEBI:33019"/>
        <dbReference type="ChEBI" id="CHEBI:57287"/>
        <dbReference type="ChEBI" id="CHEBI:57560"/>
        <dbReference type="ChEBI" id="CHEBI:83139"/>
        <dbReference type="ChEBI" id="CHEBI:456215"/>
        <dbReference type="EC" id="6.2.1.3"/>
    </reaction>
    <physiologicalReaction direction="left-to-right" evidence="5">
        <dbReference type="Rhea" id="RHEA:15422"/>
    </physiologicalReaction>
</comment>
<name>A0ABP6MEF0_9ACTN</name>
<dbReference type="Proteomes" id="UP001501637">
    <property type="component" value="Unassembled WGS sequence"/>
</dbReference>
<dbReference type="InterPro" id="IPR020845">
    <property type="entry name" value="AMP-binding_CS"/>
</dbReference>
<dbReference type="CDD" id="cd05907">
    <property type="entry name" value="VL_LC_FACS_like"/>
    <property type="match status" value="1"/>
</dbReference>
<evidence type="ECO:0000256" key="1">
    <source>
        <dbReference type="ARBA" id="ARBA00006432"/>
    </source>
</evidence>
<dbReference type="SUPFAM" id="SSF56801">
    <property type="entry name" value="Acetyl-CoA synthetase-like"/>
    <property type="match status" value="1"/>
</dbReference>
<comment type="similarity">
    <text evidence="1">Belongs to the ATP-dependent AMP-binding enzyme family.</text>
</comment>
<keyword evidence="4" id="KW-0443">Lipid metabolism</keyword>
<sequence>MTTILRLPGEPADITLPALLLRNAEDHGDLPALSWRPAPEAEWETLTWREARRKVGVLAAGYAALGVRRGEHVLMMMGNRPEHWLSDLALVHLGAVPVTVYGTSAPEQIAHIARHSRARFAIVEGARELERWEPLLSDATAPLERLVVVEAAEAGPHRTYGSLHATGGRLFDPDAFEKAWRETRAEDPLTVVYTSGTTGDPKGVRITHRNVVLNGVGLDAVVVLPDFVEHISYLPFAHVAERMLGIYLPVFRAAHVYLCADPAAVAATARELRPAQFFGVPRVWEKLAASVKAVLAGLPEEQRESIEAANETARARVEYVERGEVPPADVETAYREAKEKILDPLLSLAGFDRLVWTASAAASMPLDVVRFWAGFDVVIMDAWGLTETTGVVTINNPAAFRLGSVGKPLDGLEIRTDDDGEILVRGATVFDGYLLPDGGVESACDADGWFATGDVGRIDEDGFLWLTDRKKELIVTSTGKNVSPVLVENTLKEHPLIGQALVHGDGRSYLVALLVLDTEMAPVWAAARGITGDLMASEAVREEVARAVEAANARLNRTEQIKRYRLLGEEWGPETGELTPSLKLRRRVIREKYAQAINGLYAP</sequence>
<organism evidence="8 9">
    <name type="scientific">Streptomyces rectiviolaceus</name>
    <dbReference type="NCBI Taxonomy" id="332591"/>
    <lineage>
        <taxon>Bacteria</taxon>
        <taxon>Bacillati</taxon>
        <taxon>Actinomycetota</taxon>
        <taxon>Actinomycetes</taxon>
        <taxon>Kitasatosporales</taxon>
        <taxon>Streptomycetaceae</taxon>
        <taxon>Streptomyces</taxon>
    </lineage>
</organism>
<evidence type="ECO:0000313" key="8">
    <source>
        <dbReference type="EMBL" id="GAA3098908.1"/>
    </source>
</evidence>
<dbReference type="RefSeq" id="WP_344520519.1">
    <property type="nucleotide sequence ID" value="NZ_BAAAUG010000034.1"/>
</dbReference>
<dbReference type="Gene3D" id="3.40.50.12780">
    <property type="entry name" value="N-terminal domain of ligase-like"/>
    <property type="match status" value="1"/>
</dbReference>
<evidence type="ECO:0000256" key="4">
    <source>
        <dbReference type="ARBA" id="ARBA00023098"/>
    </source>
</evidence>
<dbReference type="InterPro" id="IPR000873">
    <property type="entry name" value="AMP-dep_synth/lig_dom"/>
</dbReference>
<dbReference type="InterPro" id="IPR045851">
    <property type="entry name" value="AMP-bd_C_sf"/>
</dbReference>
<evidence type="ECO:0000256" key="2">
    <source>
        <dbReference type="ARBA" id="ARBA00022598"/>
    </source>
</evidence>
<evidence type="ECO:0000313" key="9">
    <source>
        <dbReference type="Proteomes" id="UP001501637"/>
    </source>
</evidence>
<keyword evidence="9" id="KW-1185">Reference proteome</keyword>
<keyword evidence="3" id="KW-0276">Fatty acid metabolism</keyword>
<dbReference type="PANTHER" id="PTHR43272:SF32">
    <property type="entry name" value="AMP-DEPENDENT SYNTHETASE_LIGASE DOMAIN-CONTAINING PROTEIN"/>
    <property type="match status" value="1"/>
</dbReference>
<gene>
    <name evidence="8" type="ORF">GCM10010449_22760</name>
</gene>
<proteinExistence type="inferred from homology"/>
<protein>
    <recommendedName>
        <fullName evidence="6">Acyl-CoA synthetase</fullName>
    </recommendedName>
</protein>
<dbReference type="Pfam" id="PF23562">
    <property type="entry name" value="AMP-binding_C_3"/>
    <property type="match status" value="1"/>
</dbReference>
<evidence type="ECO:0000259" key="7">
    <source>
        <dbReference type="Pfam" id="PF00501"/>
    </source>
</evidence>
<dbReference type="Gene3D" id="3.30.300.30">
    <property type="match status" value="1"/>
</dbReference>
<reference evidence="9" key="1">
    <citation type="journal article" date="2019" name="Int. J. Syst. Evol. Microbiol.">
        <title>The Global Catalogue of Microorganisms (GCM) 10K type strain sequencing project: providing services to taxonomists for standard genome sequencing and annotation.</title>
        <authorList>
            <consortium name="The Broad Institute Genomics Platform"/>
            <consortium name="The Broad Institute Genome Sequencing Center for Infectious Disease"/>
            <person name="Wu L."/>
            <person name="Ma J."/>
        </authorList>
    </citation>
    <scope>NUCLEOTIDE SEQUENCE [LARGE SCALE GENOMIC DNA]</scope>
    <source>
        <strain evidence="9">JCM 9092</strain>
    </source>
</reference>
<keyword evidence="2" id="KW-0436">Ligase</keyword>
<dbReference type="PANTHER" id="PTHR43272">
    <property type="entry name" value="LONG-CHAIN-FATTY-ACID--COA LIGASE"/>
    <property type="match status" value="1"/>
</dbReference>
<comment type="caution">
    <text evidence="8">The sequence shown here is derived from an EMBL/GenBank/DDBJ whole genome shotgun (WGS) entry which is preliminary data.</text>
</comment>
<evidence type="ECO:0000256" key="3">
    <source>
        <dbReference type="ARBA" id="ARBA00022832"/>
    </source>
</evidence>
<dbReference type="Pfam" id="PF00501">
    <property type="entry name" value="AMP-binding"/>
    <property type="match status" value="1"/>
</dbReference>